<evidence type="ECO:0000259" key="4">
    <source>
        <dbReference type="PROSITE" id="PS50263"/>
    </source>
</evidence>
<dbReference type="AlphaFoldDB" id="A0A2V3J0L5"/>
<gene>
    <name evidence="5" type="ORF">BWQ96_02239</name>
</gene>
<dbReference type="GO" id="GO:0033388">
    <property type="term" value="P:putrescine biosynthetic process from arginine"/>
    <property type="evidence" value="ECO:0007669"/>
    <property type="project" value="TreeGrafter"/>
</dbReference>
<dbReference type="Gene3D" id="3.60.110.10">
    <property type="entry name" value="Carbon-nitrogen hydrolase"/>
    <property type="match status" value="1"/>
</dbReference>
<dbReference type="PANTHER" id="PTHR43674:SF2">
    <property type="entry name" value="BETA-UREIDOPROPIONASE"/>
    <property type="match status" value="1"/>
</dbReference>
<dbReference type="STRING" id="448386.A0A2V3J0L5"/>
<sequence>MASAAAVAAAAVATTPQRVITVAAIQFACTNDIESNCRRAESLIRNAARKGANIVLLQELFATLYFPIDQMDYTRLAVSLEDEKSYILRFQSLARELNVVIPISFYERSSNVYFNSIVVIDADGTQVGLYRKSHIPDGPGYQEKFYFTPGDTGFRTFKTRYATIGVAICWDQWFPEAARCMAIKGAELLLYPTAIGSEPQDPALDTCSQWQKCMQGHAAANMVPVIAANRVGKELAVTSDISITFYGSSFMTDHTGAIVSDAGRHQETVLLHTYNLDDMRASRVQWGVFRDRRPDLYTTLITFDGGAEEAMAPERRTPTGLPIPFASATPRVGVGPAAVTVPGLAAAPKKVEADGLVAPHAMVPVVDEAQRRVVSNTFDLHEASFIGDVKASAQRRPRGRCWVCRAKTTYECKLCQPGPVPLCNRTARECWWKYHAGEITQYVPNKRGRKRRKLEQHEVQTGEHVPEESDDDGISSKQTDADAANVNALLG</sequence>
<dbReference type="NCBIfam" id="TIGR03381">
    <property type="entry name" value="agmatine_aguB"/>
    <property type="match status" value="1"/>
</dbReference>
<evidence type="ECO:0000256" key="1">
    <source>
        <dbReference type="ARBA" id="ARBA00022801"/>
    </source>
</evidence>
<accession>A0A2V3J0L5</accession>
<reference evidence="5 6" key="1">
    <citation type="journal article" date="2018" name="Mol. Biol. Evol.">
        <title>Analysis of the draft genome of the red seaweed Gracilariopsis chorda provides insights into genome size evolution in Rhodophyta.</title>
        <authorList>
            <person name="Lee J."/>
            <person name="Yang E.C."/>
            <person name="Graf L."/>
            <person name="Yang J.H."/>
            <person name="Qiu H."/>
            <person name="Zel Zion U."/>
            <person name="Chan C.X."/>
            <person name="Stephens T.G."/>
            <person name="Weber A.P.M."/>
            <person name="Boo G.H."/>
            <person name="Boo S.M."/>
            <person name="Kim K.M."/>
            <person name="Shin Y."/>
            <person name="Jung M."/>
            <person name="Lee S.J."/>
            <person name="Yim H.S."/>
            <person name="Lee J.H."/>
            <person name="Bhattacharya D."/>
            <person name="Yoon H.S."/>
        </authorList>
    </citation>
    <scope>NUCLEOTIDE SEQUENCE [LARGE SCALE GENOMIC DNA]</scope>
    <source>
        <strain evidence="5 6">SKKU-2015</strain>
        <tissue evidence="5">Whole body</tissue>
    </source>
</reference>
<dbReference type="EMBL" id="NBIV01000018">
    <property type="protein sequence ID" value="PXF47853.1"/>
    <property type="molecule type" value="Genomic_DNA"/>
</dbReference>
<dbReference type="InterPro" id="IPR017755">
    <property type="entry name" value="N-carbamoylputrescine_amidase"/>
</dbReference>
<proteinExistence type="inferred from homology"/>
<dbReference type="GO" id="GO:0050126">
    <property type="term" value="F:N-carbamoylputrescine amidase activity"/>
    <property type="evidence" value="ECO:0007669"/>
    <property type="project" value="InterPro"/>
</dbReference>
<feature type="region of interest" description="Disordered" evidence="3">
    <location>
        <begin position="448"/>
        <end position="491"/>
    </location>
</feature>
<evidence type="ECO:0000313" key="5">
    <source>
        <dbReference type="EMBL" id="PXF47853.1"/>
    </source>
</evidence>
<dbReference type="PANTHER" id="PTHR43674">
    <property type="entry name" value="NITRILASE C965.09-RELATED"/>
    <property type="match status" value="1"/>
</dbReference>
<dbReference type="PROSITE" id="PS50263">
    <property type="entry name" value="CN_HYDROLASE"/>
    <property type="match status" value="1"/>
</dbReference>
<feature type="compositionally biased region" description="Basic and acidic residues" evidence="3">
    <location>
        <begin position="455"/>
        <end position="467"/>
    </location>
</feature>
<name>A0A2V3J0L5_9FLOR</name>
<keyword evidence="6" id="KW-1185">Reference proteome</keyword>
<dbReference type="Proteomes" id="UP000247409">
    <property type="component" value="Unassembled WGS sequence"/>
</dbReference>
<feature type="domain" description="CN hydrolase" evidence="4">
    <location>
        <begin position="20"/>
        <end position="276"/>
    </location>
</feature>
<dbReference type="InterPro" id="IPR050345">
    <property type="entry name" value="Aliph_Amidase/BUP"/>
</dbReference>
<dbReference type="CDD" id="cd07573">
    <property type="entry name" value="CPA"/>
    <property type="match status" value="1"/>
</dbReference>
<organism evidence="5 6">
    <name type="scientific">Gracilariopsis chorda</name>
    <dbReference type="NCBI Taxonomy" id="448386"/>
    <lineage>
        <taxon>Eukaryota</taxon>
        <taxon>Rhodophyta</taxon>
        <taxon>Florideophyceae</taxon>
        <taxon>Rhodymeniophycidae</taxon>
        <taxon>Gracilariales</taxon>
        <taxon>Gracilariaceae</taxon>
        <taxon>Gracilariopsis</taxon>
    </lineage>
</organism>
<comment type="caution">
    <text evidence="5">The sequence shown here is derived from an EMBL/GenBank/DDBJ whole genome shotgun (WGS) entry which is preliminary data.</text>
</comment>
<dbReference type="SUPFAM" id="SSF56317">
    <property type="entry name" value="Carbon-nitrogen hydrolase"/>
    <property type="match status" value="1"/>
</dbReference>
<evidence type="ECO:0000313" key="6">
    <source>
        <dbReference type="Proteomes" id="UP000247409"/>
    </source>
</evidence>
<comment type="similarity">
    <text evidence="2">Belongs to the carbon-nitrogen hydrolase superfamily.</text>
</comment>
<dbReference type="InterPro" id="IPR003010">
    <property type="entry name" value="C-N_Hydrolase"/>
</dbReference>
<dbReference type="InterPro" id="IPR036526">
    <property type="entry name" value="C-N_Hydrolase_sf"/>
</dbReference>
<dbReference type="OrthoDB" id="412018at2759"/>
<dbReference type="Pfam" id="PF00795">
    <property type="entry name" value="CN_hydrolase"/>
    <property type="match status" value="1"/>
</dbReference>
<keyword evidence="1" id="KW-0378">Hydrolase</keyword>
<evidence type="ECO:0000256" key="2">
    <source>
        <dbReference type="ARBA" id="ARBA00034122"/>
    </source>
</evidence>
<evidence type="ECO:0000256" key="3">
    <source>
        <dbReference type="SAM" id="MobiDB-lite"/>
    </source>
</evidence>
<protein>
    <submittedName>
        <fullName evidence="5">N-carbamoylputrescine amidase</fullName>
    </submittedName>
</protein>